<dbReference type="EMBL" id="JBJQND010000006">
    <property type="protein sequence ID" value="KAL3873703.1"/>
    <property type="molecule type" value="Genomic_DNA"/>
</dbReference>
<evidence type="ECO:0000313" key="2">
    <source>
        <dbReference type="Proteomes" id="UP001634394"/>
    </source>
</evidence>
<dbReference type="AlphaFoldDB" id="A0ABD3WLU6"/>
<comment type="caution">
    <text evidence="1">The sequence shown here is derived from an EMBL/GenBank/DDBJ whole genome shotgun (WGS) entry which is preliminary data.</text>
</comment>
<sequence>PIITEVSDYTDGLHTFPPAAKLGYECVTDISYIPLNIQQKKICLQTSLPG</sequence>
<feature type="non-terminal residue" evidence="1">
    <location>
        <position position="50"/>
    </location>
</feature>
<keyword evidence="2" id="KW-1185">Reference proteome</keyword>
<feature type="non-terminal residue" evidence="1">
    <location>
        <position position="1"/>
    </location>
</feature>
<accession>A0ABD3WLU6</accession>
<reference evidence="1 2" key="1">
    <citation type="submission" date="2024-11" db="EMBL/GenBank/DDBJ databases">
        <title>Chromosome-level genome assembly of the freshwater bivalve Anodonta woodiana.</title>
        <authorList>
            <person name="Chen X."/>
        </authorList>
    </citation>
    <scope>NUCLEOTIDE SEQUENCE [LARGE SCALE GENOMIC DNA]</scope>
    <source>
        <strain evidence="1">MN2024</strain>
        <tissue evidence="1">Gills</tissue>
    </source>
</reference>
<gene>
    <name evidence="1" type="ORF">ACJMK2_036793</name>
</gene>
<proteinExistence type="predicted"/>
<dbReference type="Proteomes" id="UP001634394">
    <property type="component" value="Unassembled WGS sequence"/>
</dbReference>
<evidence type="ECO:0000313" key="1">
    <source>
        <dbReference type="EMBL" id="KAL3873703.1"/>
    </source>
</evidence>
<name>A0ABD3WLU6_SINWO</name>
<organism evidence="1 2">
    <name type="scientific">Sinanodonta woodiana</name>
    <name type="common">Chinese pond mussel</name>
    <name type="synonym">Anodonta woodiana</name>
    <dbReference type="NCBI Taxonomy" id="1069815"/>
    <lineage>
        <taxon>Eukaryota</taxon>
        <taxon>Metazoa</taxon>
        <taxon>Spiralia</taxon>
        <taxon>Lophotrochozoa</taxon>
        <taxon>Mollusca</taxon>
        <taxon>Bivalvia</taxon>
        <taxon>Autobranchia</taxon>
        <taxon>Heteroconchia</taxon>
        <taxon>Palaeoheterodonta</taxon>
        <taxon>Unionida</taxon>
        <taxon>Unionoidea</taxon>
        <taxon>Unionidae</taxon>
        <taxon>Unioninae</taxon>
        <taxon>Sinanodonta</taxon>
    </lineage>
</organism>
<protein>
    <submittedName>
        <fullName evidence="1">Uncharacterized protein</fullName>
    </submittedName>
</protein>